<reference evidence="7 8" key="1">
    <citation type="submission" date="2018-09" db="EMBL/GenBank/DDBJ databases">
        <title>The complete genome sequence of Neokomagataea tanensis NBRC 106556(T).</title>
        <authorList>
            <person name="Chua K.-O."/>
            <person name="See-Too W.-S."/>
            <person name="Hong K.-W."/>
            <person name="Yin W.-F."/>
            <person name="Chan K.-G."/>
        </authorList>
    </citation>
    <scope>NUCLEOTIDE SEQUENCE [LARGE SCALE GENOMIC DNA]</scope>
    <source>
        <strain evidence="8">AH13 \ NBRC 106556</strain>
    </source>
</reference>
<evidence type="ECO:0000256" key="1">
    <source>
        <dbReference type="ARBA" id="ARBA00010759"/>
    </source>
</evidence>
<dbReference type="OrthoDB" id="9804313at2"/>
<evidence type="ECO:0000256" key="4">
    <source>
        <dbReference type="ARBA" id="ARBA00022917"/>
    </source>
</evidence>
<evidence type="ECO:0000313" key="8">
    <source>
        <dbReference type="Proteomes" id="UP000317214"/>
    </source>
</evidence>
<organism evidence="7 8">
    <name type="scientific">Neokomagataea tanensis</name>
    <dbReference type="NCBI Taxonomy" id="661191"/>
    <lineage>
        <taxon>Bacteria</taxon>
        <taxon>Pseudomonadati</taxon>
        <taxon>Pseudomonadota</taxon>
        <taxon>Alphaproteobacteria</taxon>
        <taxon>Acetobacterales</taxon>
        <taxon>Acetobacteraceae</taxon>
        <taxon>Neokomagataea</taxon>
    </lineage>
</organism>
<dbReference type="HAMAP" id="MF_00163">
    <property type="entry name" value="Pep_deformylase"/>
    <property type="match status" value="1"/>
</dbReference>
<dbReference type="InterPro" id="IPR023635">
    <property type="entry name" value="Peptide_deformylase"/>
</dbReference>
<keyword evidence="8" id="KW-1185">Reference proteome</keyword>
<comment type="cofactor">
    <cofactor evidence="6">
        <name>Fe(2+)</name>
        <dbReference type="ChEBI" id="CHEBI:29033"/>
    </cofactor>
    <text evidence="6">Binds 1 Fe(2+) ion.</text>
</comment>
<dbReference type="GO" id="GO:0006412">
    <property type="term" value="P:translation"/>
    <property type="evidence" value="ECO:0007669"/>
    <property type="project" value="UniProtKB-UniRule"/>
</dbReference>
<comment type="function">
    <text evidence="6">Removes the formyl group from the N-terminal Met of newly synthesized proteins. Requires at least a dipeptide for an efficient rate of reaction. N-terminal L-methionine is a prerequisite for activity but the enzyme has broad specificity at other positions.</text>
</comment>
<dbReference type="KEGG" id="ntn:D5366_00640"/>
<dbReference type="NCBIfam" id="TIGR00079">
    <property type="entry name" value="pept_deformyl"/>
    <property type="match status" value="1"/>
</dbReference>
<dbReference type="RefSeq" id="WP_141491852.1">
    <property type="nucleotide sequence ID" value="NZ_CP032485.1"/>
</dbReference>
<accession>A0A4Y6V620</accession>
<dbReference type="GO" id="GO:0046872">
    <property type="term" value="F:metal ion binding"/>
    <property type="evidence" value="ECO:0007669"/>
    <property type="project" value="UniProtKB-KW"/>
</dbReference>
<dbReference type="AlphaFoldDB" id="A0A4Y6V620"/>
<keyword evidence="4 6" id="KW-0648">Protein biosynthesis</keyword>
<dbReference type="PRINTS" id="PR01576">
    <property type="entry name" value="PDEFORMYLASE"/>
</dbReference>
<dbReference type="Proteomes" id="UP000317214">
    <property type="component" value="Chromosome"/>
</dbReference>
<dbReference type="Gene3D" id="3.90.45.10">
    <property type="entry name" value="Peptide deformylase"/>
    <property type="match status" value="1"/>
</dbReference>
<dbReference type="PANTHER" id="PTHR10458">
    <property type="entry name" value="PEPTIDE DEFORMYLASE"/>
    <property type="match status" value="1"/>
</dbReference>
<dbReference type="CDD" id="cd00487">
    <property type="entry name" value="Pep_deformylase"/>
    <property type="match status" value="1"/>
</dbReference>
<comment type="catalytic activity">
    <reaction evidence="6">
        <text>N-terminal N-formyl-L-methionyl-[peptide] + H2O = N-terminal L-methionyl-[peptide] + formate</text>
        <dbReference type="Rhea" id="RHEA:24420"/>
        <dbReference type="Rhea" id="RHEA-COMP:10639"/>
        <dbReference type="Rhea" id="RHEA-COMP:10640"/>
        <dbReference type="ChEBI" id="CHEBI:15377"/>
        <dbReference type="ChEBI" id="CHEBI:15740"/>
        <dbReference type="ChEBI" id="CHEBI:49298"/>
        <dbReference type="ChEBI" id="CHEBI:64731"/>
        <dbReference type="EC" id="3.5.1.88"/>
    </reaction>
</comment>
<feature type="binding site" evidence="6">
    <location>
        <position position="100"/>
    </location>
    <ligand>
        <name>Fe cation</name>
        <dbReference type="ChEBI" id="CHEBI:24875"/>
    </ligand>
</feature>
<keyword evidence="2 6" id="KW-0479">Metal-binding</keyword>
<evidence type="ECO:0000256" key="5">
    <source>
        <dbReference type="ARBA" id="ARBA00023004"/>
    </source>
</evidence>
<feature type="active site" evidence="6">
    <location>
        <position position="143"/>
    </location>
</feature>
<dbReference type="EMBL" id="CP032485">
    <property type="protein sequence ID" value="QDH24016.1"/>
    <property type="molecule type" value="Genomic_DNA"/>
</dbReference>
<evidence type="ECO:0000313" key="7">
    <source>
        <dbReference type="EMBL" id="QDH24016.1"/>
    </source>
</evidence>
<dbReference type="NCBIfam" id="NF001159">
    <property type="entry name" value="PRK00150.1-3"/>
    <property type="match status" value="1"/>
</dbReference>
<dbReference type="SUPFAM" id="SSF56420">
    <property type="entry name" value="Peptide deformylase"/>
    <property type="match status" value="1"/>
</dbReference>
<sequence length="171" mass="18920">MAVLKILRMGHPTLHRVADSVVTPESEEIQQLVRDMFDTMRDANGAGLAAPQIGQSLRLFVYHVPQSRCVDGESPVAPRVLINPVLTPLDATKMVCREGCLSIPGLRADVPRFKTVHYLGADEAGREISGTATGFHANVLQHEYDHLEGILYPQRIEDFSRFAFLDEKTPG</sequence>
<gene>
    <name evidence="6 7" type="primary">def</name>
    <name evidence="7" type="ORF">D5366_00640</name>
</gene>
<dbReference type="EC" id="3.5.1.88" evidence="6"/>
<comment type="similarity">
    <text evidence="1 6">Belongs to the polypeptide deformylase family.</text>
</comment>
<evidence type="ECO:0000256" key="2">
    <source>
        <dbReference type="ARBA" id="ARBA00022723"/>
    </source>
</evidence>
<dbReference type="PANTHER" id="PTHR10458:SF20">
    <property type="entry name" value="PEPTIDE DEFORMYLASE 1"/>
    <property type="match status" value="1"/>
</dbReference>
<protein>
    <recommendedName>
        <fullName evidence="6">Peptide deformylase</fullName>
        <shortName evidence="6">PDF</shortName>
        <ecNumber evidence="6">3.5.1.88</ecNumber>
    </recommendedName>
    <alternativeName>
        <fullName evidence="6">Polypeptide deformylase</fullName>
    </alternativeName>
</protein>
<dbReference type="Pfam" id="PF01327">
    <property type="entry name" value="Pep_deformylase"/>
    <property type="match status" value="1"/>
</dbReference>
<dbReference type="FunFam" id="3.90.45.10:FF:000003">
    <property type="entry name" value="Peptide deformylase"/>
    <property type="match status" value="1"/>
</dbReference>
<name>A0A4Y6V620_9PROT</name>
<feature type="binding site" evidence="6">
    <location>
        <position position="146"/>
    </location>
    <ligand>
        <name>Fe cation</name>
        <dbReference type="ChEBI" id="CHEBI:24875"/>
    </ligand>
</feature>
<feature type="binding site" evidence="6">
    <location>
        <position position="142"/>
    </location>
    <ligand>
        <name>Fe cation</name>
        <dbReference type="ChEBI" id="CHEBI:24875"/>
    </ligand>
</feature>
<proteinExistence type="inferred from homology"/>
<evidence type="ECO:0000256" key="6">
    <source>
        <dbReference type="HAMAP-Rule" id="MF_00163"/>
    </source>
</evidence>
<keyword evidence="5 6" id="KW-0408">Iron</keyword>
<dbReference type="PIRSF" id="PIRSF004749">
    <property type="entry name" value="Pep_def"/>
    <property type="match status" value="1"/>
</dbReference>
<evidence type="ECO:0000256" key="3">
    <source>
        <dbReference type="ARBA" id="ARBA00022801"/>
    </source>
</evidence>
<keyword evidence="3 6" id="KW-0378">Hydrolase</keyword>
<dbReference type="GO" id="GO:0042586">
    <property type="term" value="F:peptide deformylase activity"/>
    <property type="evidence" value="ECO:0007669"/>
    <property type="project" value="UniProtKB-UniRule"/>
</dbReference>
<dbReference type="InterPro" id="IPR036821">
    <property type="entry name" value="Peptide_deformylase_sf"/>
</dbReference>